<gene>
    <name evidence="2" type="ORF">SAMN04488544_0806</name>
</gene>
<feature type="region of interest" description="Disordered" evidence="1">
    <location>
        <begin position="336"/>
        <end position="357"/>
    </location>
</feature>
<feature type="compositionally biased region" description="Low complexity" evidence="1">
    <location>
        <begin position="336"/>
        <end position="348"/>
    </location>
</feature>
<evidence type="ECO:0000313" key="3">
    <source>
        <dbReference type="Proteomes" id="UP000198825"/>
    </source>
</evidence>
<dbReference type="Gene3D" id="2.120.10.30">
    <property type="entry name" value="TolB, C-terminal domain"/>
    <property type="match status" value="1"/>
</dbReference>
<reference evidence="3" key="1">
    <citation type="submission" date="2016-10" db="EMBL/GenBank/DDBJ databases">
        <authorList>
            <person name="Varghese N."/>
            <person name="Submissions S."/>
        </authorList>
    </citation>
    <scope>NUCLEOTIDE SEQUENCE [LARGE SCALE GENOMIC DNA]</scope>
    <source>
        <strain evidence="3">DSM 21743</strain>
    </source>
</reference>
<dbReference type="RefSeq" id="WP_091073349.1">
    <property type="nucleotide sequence ID" value="NZ_LT629799.1"/>
</dbReference>
<evidence type="ECO:0000256" key="1">
    <source>
        <dbReference type="SAM" id="MobiDB-lite"/>
    </source>
</evidence>
<dbReference type="PROSITE" id="PS51257">
    <property type="entry name" value="PROKAR_LIPOPROTEIN"/>
    <property type="match status" value="1"/>
</dbReference>
<dbReference type="Pfam" id="PF07676">
    <property type="entry name" value="PD40"/>
    <property type="match status" value="1"/>
</dbReference>
<sequence>MTRGRLLVLGGVVAACVALVVVYVLQVRHAGQVSAATAPPVATVPMGGVLAVPHVVFRSTTLGADYGRLAAVPLSDPSGPRALGGVSCERVYATASSGVCVTASGGMAPTYAVSTLDAGLAPTASAALAGLPSRARMSSDGRLVATTTFISGHSYASASFSTATVIRDGGRALPNLETWTTFLPDGQRLVAADRNYWGVTFAADDDTFYATAASGGTTWLVRGSIRARTMRALRTDAECPSLSPDGRHVAYKKRLGNPTPGVWRLATLDLASGAETLLAETRDVDDQMEWFDDASVLYALPRTGTEATTSDVWRVPSDGTGQPAVLVPNASSPAVVAAPAAGPTPAAVQTPEPRTTS</sequence>
<dbReference type="InterPro" id="IPR011042">
    <property type="entry name" value="6-blade_b-propeller_TolB-like"/>
</dbReference>
<dbReference type="InterPro" id="IPR011659">
    <property type="entry name" value="WD40"/>
</dbReference>
<protein>
    <submittedName>
        <fullName evidence="2">WD40-like Beta Propeller Repeat</fullName>
    </submittedName>
</protein>
<keyword evidence="3" id="KW-1185">Reference proteome</keyword>
<organism evidence="2 3">
    <name type="scientific">Microlunatus sagamiharensis</name>
    <dbReference type="NCBI Taxonomy" id="546874"/>
    <lineage>
        <taxon>Bacteria</taxon>
        <taxon>Bacillati</taxon>
        <taxon>Actinomycetota</taxon>
        <taxon>Actinomycetes</taxon>
        <taxon>Propionibacteriales</taxon>
        <taxon>Propionibacteriaceae</taxon>
        <taxon>Microlunatus</taxon>
    </lineage>
</organism>
<proteinExistence type="predicted"/>
<dbReference type="STRING" id="546874.SAMN04488544_0806"/>
<dbReference type="Proteomes" id="UP000198825">
    <property type="component" value="Chromosome I"/>
</dbReference>
<accession>A0A1H2LU60</accession>
<dbReference type="AlphaFoldDB" id="A0A1H2LU60"/>
<dbReference type="SUPFAM" id="SSF82171">
    <property type="entry name" value="DPP6 N-terminal domain-like"/>
    <property type="match status" value="1"/>
</dbReference>
<dbReference type="EMBL" id="LT629799">
    <property type="protein sequence ID" value="SDU84228.1"/>
    <property type="molecule type" value="Genomic_DNA"/>
</dbReference>
<dbReference type="OrthoDB" id="9808778at2"/>
<evidence type="ECO:0000313" key="2">
    <source>
        <dbReference type="EMBL" id="SDU84228.1"/>
    </source>
</evidence>
<name>A0A1H2LU60_9ACTN</name>